<accession>E4YUC1</accession>
<protein>
    <submittedName>
        <fullName evidence="3">Uncharacterized protein</fullName>
    </submittedName>
</protein>
<feature type="transmembrane region" description="Helical" evidence="2">
    <location>
        <begin position="313"/>
        <end position="335"/>
    </location>
</feature>
<gene>
    <name evidence="3" type="ORF">GSOID_T00019604001</name>
</gene>
<organism evidence="3">
    <name type="scientific">Oikopleura dioica</name>
    <name type="common">Tunicate</name>
    <dbReference type="NCBI Taxonomy" id="34765"/>
    <lineage>
        <taxon>Eukaryota</taxon>
        <taxon>Metazoa</taxon>
        <taxon>Chordata</taxon>
        <taxon>Tunicata</taxon>
        <taxon>Appendicularia</taxon>
        <taxon>Copelata</taxon>
        <taxon>Oikopleuridae</taxon>
        <taxon>Oikopleura</taxon>
    </lineage>
</organism>
<feature type="transmembrane region" description="Helical" evidence="2">
    <location>
        <begin position="277"/>
        <end position="301"/>
    </location>
</feature>
<keyword evidence="2" id="KW-0812">Transmembrane</keyword>
<evidence type="ECO:0000313" key="3">
    <source>
        <dbReference type="EMBL" id="CBY39060.1"/>
    </source>
</evidence>
<dbReference type="Proteomes" id="UP000011014">
    <property type="component" value="Unassembled WGS sequence"/>
</dbReference>
<reference evidence="3" key="1">
    <citation type="journal article" date="2010" name="Science">
        <title>Plasticity of animal genome architecture unmasked by rapid evolution of a pelagic tunicate.</title>
        <authorList>
            <person name="Denoeud F."/>
            <person name="Henriet S."/>
            <person name="Mungpakdee S."/>
            <person name="Aury J.M."/>
            <person name="Da Silva C."/>
            <person name="Brinkmann H."/>
            <person name="Mikhaleva J."/>
            <person name="Olsen L.C."/>
            <person name="Jubin C."/>
            <person name="Canestro C."/>
            <person name="Bouquet J.M."/>
            <person name="Danks G."/>
            <person name="Poulain J."/>
            <person name="Campsteijn C."/>
            <person name="Adamski M."/>
            <person name="Cross I."/>
            <person name="Yadetie F."/>
            <person name="Muffato M."/>
            <person name="Louis A."/>
            <person name="Butcher S."/>
            <person name="Tsagkogeorga G."/>
            <person name="Konrad A."/>
            <person name="Singh S."/>
            <person name="Jensen M.F."/>
            <person name="Cong E.H."/>
            <person name="Eikeseth-Otteraa H."/>
            <person name="Noel B."/>
            <person name="Anthouard V."/>
            <person name="Porcel B.M."/>
            <person name="Kachouri-Lafond R."/>
            <person name="Nishino A."/>
            <person name="Ugolini M."/>
            <person name="Chourrout P."/>
            <person name="Nishida H."/>
            <person name="Aasland R."/>
            <person name="Huzurbazar S."/>
            <person name="Westhof E."/>
            <person name="Delsuc F."/>
            <person name="Lehrach H."/>
            <person name="Reinhardt R."/>
            <person name="Weissenbach J."/>
            <person name="Roy S.W."/>
            <person name="Artiguenave F."/>
            <person name="Postlethwait J.H."/>
            <person name="Manak J.R."/>
            <person name="Thompson E.M."/>
            <person name="Jaillon O."/>
            <person name="Du Pasquier L."/>
            <person name="Boudinot P."/>
            <person name="Liberles D.A."/>
            <person name="Volff J.N."/>
            <person name="Philippe H."/>
            <person name="Lenhard B."/>
            <person name="Roest Crollius H."/>
            <person name="Wincker P."/>
            <person name="Chourrout D."/>
        </authorList>
    </citation>
    <scope>NUCLEOTIDE SEQUENCE [LARGE SCALE GENOMIC DNA]</scope>
</reference>
<evidence type="ECO:0000256" key="1">
    <source>
        <dbReference type="SAM" id="MobiDB-lite"/>
    </source>
</evidence>
<name>E4YUC1_OIKDI</name>
<dbReference type="EMBL" id="FN655413">
    <property type="protein sequence ID" value="CBY39060.1"/>
    <property type="molecule type" value="Genomic_DNA"/>
</dbReference>
<proteinExistence type="predicted"/>
<feature type="region of interest" description="Disordered" evidence="1">
    <location>
        <begin position="27"/>
        <end position="242"/>
    </location>
</feature>
<keyword evidence="2" id="KW-1133">Transmembrane helix</keyword>
<evidence type="ECO:0000256" key="2">
    <source>
        <dbReference type="SAM" id="Phobius"/>
    </source>
</evidence>
<feature type="compositionally biased region" description="Basic residues" evidence="1">
    <location>
        <begin position="140"/>
        <end position="151"/>
    </location>
</feature>
<feature type="compositionally biased region" description="Low complexity" evidence="1">
    <location>
        <begin position="84"/>
        <end position="97"/>
    </location>
</feature>
<feature type="compositionally biased region" description="Low complexity" evidence="1">
    <location>
        <begin position="122"/>
        <end position="133"/>
    </location>
</feature>
<keyword evidence="2" id="KW-0472">Membrane</keyword>
<dbReference type="AlphaFoldDB" id="E4YUC1"/>
<sequence length="424" mass="46978">MSTADGGNFTDSSATVEHQAQFSTVMSELITGGTRRRVPGIQRANTTAGCSATRPDPGPKPKITPRSHSVKRQDSPESDNQLNSVVSSMSDVMDMMMGRSPVVSPNSRRKLDINLPRHLRYSSSSDSSSSTTTAEEQMRPVKKKIRSRKSSKAGSRPISLAKELDLEAPMFARSSRSTIDRRKSSESPKPGGPKLSVCPSRDSLNDQKTARIKPSPDMSKLPSMTSTDISSSSDDGDNNDEVFEDEKKGLITEESHDNDEIEIFENLGWFRARPISYWWEIILVFINASTVLMIWLSLILNLFKEIVSFNSKYFNLSVFIFASAGLLHLLVLPIVTGTLNVSGFLPYIKFVADNLFFLTKLLQAFQNINHNSETGSQLEFKMADLLPEFGLALECALCSVKFQLTSKSADGTNSKMLRRAKTRN</sequence>